<dbReference type="EMBL" id="CAJVPU010034882">
    <property type="protein sequence ID" value="CAG8726477.1"/>
    <property type="molecule type" value="Genomic_DNA"/>
</dbReference>
<gene>
    <name evidence="1" type="ORF">DHETER_LOCUS13166</name>
</gene>
<accession>A0ACA9PWD5</accession>
<dbReference type="Proteomes" id="UP000789702">
    <property type="component" value="Unassembled WGS sequence"/>
</dbReference>
<evidence type="ECO:0000313" key="1">
    <source>
        <dbReference type="EMBL" id="CAG8726477.1"/>
    </source>
</evidence>
<sequence>KGFGLMKKALNLAIETGYTEELYEMHQELIADMEQQLAELEGNIMQSDNKNHYALINNSPMSRTKAECAINA</sequence>
<reference evidence="1" key="1">
    <citation type="submission" date="2021-06" db="EMBL/GenBank/DDBJ databases">
        <authorList>
            <person name="Kallberg Y."/>
            <person name="Tangrot J."/>
            <person name="Rosling A."/>
        </authorList>
    </citation>
    <scope>NUCLEOTIDE SEQUENCE</scope>
    <source>
        <strain evidence="1">IL203A</strain>
    </source>
</reference>
<keyword evidence="2" id="KW-1185">Reference proteome</keyword>
<name>A0ACA9PWD5_9GLOM</name>
<comment type="caution">
    <text evidence="1">The sequence shown here is derived from an EMBL/GenBank/DDBJ whole genome shotgun (WGS) entry which is preliminary data.</text>
</comment>
<feature type="non-terminal residue" evidence="1">
    <location>
        <position position="1"/>
    </location>
</feature>
<evidence type="ECO:0000313" key="2">
    <source>
        <dbReference type="Proteomes" id="UP000789702"/>
    </source>
</evidence>
<organism evidence="1 2">
    <name type="scientific">Dentiscutata heterogama</name>
    <dbReference type="NCBI Taxonomy" id="1316150"/>
    <lineage>
        <taxon>Eukaryota</taxon>
        <taxon>Fungi</taxon>
        <taxon>Fungi incertae sedis</taxon>
        <taxon>Mucoromycota</taxon>
        <taxon>Glomeromycotina</taxon>
        <taxon>Glomeromycetes</taxon>
        <taxon>Diversisporales</taxon>
        <taxon>Gigasporaceae</taxon>
        <taxon>Dentiscutata</taxon>
    </lineage>
</organism>
<protein>
    <submittedName>
        <fullName evidence="1">7884_t:CDS:1</fullName>
    </submittedName>
</protein>
<proteinExistence type="predicted"/>